<dbReference type="Proteomes" id="UP001500748">
    <property type="component" value="Unassembled WGS sequence"/>
</dbReference>
<reference evidence="2" key="1">
    <citation type="journal article" date="2019" name="Int. J. Syst. Evol. Microbiol.">
        <title>The Global Catalogue of Microorganisms (GCM) 10K type strain sequencing project: providing services to taxonomists for standard genome sequencing and annotation.</title>
        <authorList>
            <consortium name="The Broad Institute Genomics Platform"/>
            <consortium name="The Broad Institute Genome Sequencing Center for Infectious Disease"/>
            <person name="Wu L."/>
            <person name="Ma J."/>
        </authorList>
    </citation>
    <scope>NUCLEOTIDE SEQUENCE [LARGE SCALE GENOMIC DNA]</scope>
    <source>
        <strain evidence="2">JCM 17337</strain>
    </source>
</reference>
<protein>
    <recommendedName>
        <fullName evidence="3">Lipoprotein</fullName>
    </recommendedName>
</protein>
<evidence type="ECO:0000313" key="1">
    <source>
        <dbReference type="EMBL" id="GAA3771714.1"/>
    </source>
</evidence>
<dbReference type="RefSeq" id="WP_345145197.1">
    <property type="nucleotide sequence ID" value="NZ_BAABDU010000004.1"/>
</dbReference>
<evidence type="ECO:0000313" key="2">
    <source>
        <dbReference type="Proteomes" id="UP001500748"/>
    </source>
</evidence>
<sequence length="396" mass="46980">MEKIRLFRIVLLFIILITMLNCKENKNEISKIEIKTTTKYNEVHFVKDSKRNNEISELNITYKDYQLKFRFIEDITLMQFVVRNKVVSGWKQILFNFEFLPDNYDGVRLLFDENNFKGILLLPGYTEEFPNLIAYEFDTDNFSYLTNYNIKEEDLHKIPFEKLNQEWKKGSFKINRNGNKYALTFFDASKKNILNFENSDFYDLLSEKDIKKYIERVLIFEKGNMNNAEIFEEFKNKIEKEGFKNVFQQDCDLNNDKIQDKILVFSTELAENFKPSDYEESIVCVYVSGKLFKNESIISKHYVGNTALGFSNIKVKDNFFTIEQVNGGGYEIVKEYTTFKFSSETNEINLYKYSRIEVSRKDGDENENIYNYDIKDFGKIPFENYNSETILDKCKG</sequence>
<gene>
    <name evidence="1" type="ORF">GCM10022423_27310</name>
</gene>
<comment type="caution">
    <text evidence="1">The sequence shown here is derived from an EMBL/GenBank/DDBJ whole genome shotgun (WGS) entry which is preliminary data.</text>
</comment>
<dbReference type="EMBL" id="BAABDU010000004">
    <property type="protein sequence ID" value="GAA3771714.1"/>
    <property type="molecule type" value="Genomic_DNA"/>
</dbReference>
<organism evidence="1 2">
    <name type="scientific">Flavobacterium ginsengiterrae</name>
    <dbReference type="NCBI Taxonomy" id="871695"/>
    <lineage>
        <taxon>Bacteria</taxon>
        <taxon>Pseudomonadati</taxon>
        <taxon>Bacteroidota</taxon>
        <taxon>Flavobacteriia</taxon>
        <taxon>Flavobacteriales</taxon>
        <taxon>Flavobacteriaceae</taxon>
        <taxon>Flavobacterium</taxon>
    </lineage>
</organism>
<keyword evidence="2" id="KW-1185">Reference proteome</keyword>
<proteinExistence type="predicted"/>
<name>A0ABP7GQ27_9FLAO</name>
<accession>A0ABP7GQ27</accession>
<evidence type="ECO:0008006" key="3">
    <source>
        <dbReference type="Google" id="ProtNLM"/>
    </source>
</evidence>